<keyword evidence="3" id="KW-1185">Reference proteome</keyword>
<protein>
    <submittedName>
        <fullName evidence="2">Uncharacterized protein</fullName>
    </submittedName>
</protein>
<evidence type="ECO:0000313" key="3">
    <source>
        <dbReference type="Proteomes" id="UP000316759"/>
    </source>
</evidence>
<dbReference type="EMBL" id="SUNJ01015852">
    <property type="protein sequence ID" value="TPP39711.1"/>
    <property type="molecule type" value="Genomic_DNA"/>
</dbReference>
<evidence type="ECO:0000313" key="2">
    <source>
        <dbReference type="EMBL" id="TPP39711.1"/>
    </source>
</evidence>
<evidence type="ECO:0000256" key="1">
    <source>
        <dbReference type="SAM" id="MobiDB-lite"/>
    </source>
</evidence>
<dbReference type="AlphaFoldDB" id="A0A504WT01"/>
<name>A0A504WT01_FASGI</name>
<comment type="caution">
    <text evidence="2">The sequence shown here is derived from an EMBL/GenBank/DDBJ whole genome shotgun (WGS) entry which is preliminary data.</text>
</comment>
<organism evidence="2 3">
    <name type="scientific">Fasciola gigantica</name>
    <name type="common">Giant liver fluke</name>
    <dbReference type="NCBI Taxonomy" id="46835"/>
    <lineage>
        <taxon>Eukaryota</taxon>
        <taxon>Metazoa</taxon>
        <taxon>Spiralia</taxon>
        <taxon>Lophotrochozoa</taxon>
        <taxon>Platyhelminthes</taxon>
        <taxon>Trematoda</taxon>
        <taxon>Digenea</taxon>
        <taxon>Plagiorchiida</taxon>
        <taxon>Echinostomata</taxon>
        <taxon>Echinostomatoidea</taxon>
        <taxon>Fasciolidae</taxon>
        <taxon>Fasciola</taxon>
    </lineage>
</organism>
<gene>
    <name evidence="2" type="ORF">FGIG_08745</name>
</gene>
<reference evidence="2 3" key="1">
    <citation type="submission" date="2019-04" db="EMBL/GenBank/DDBJ databases">
        <title>Annotation for the trematode Fasciola gigantica.</title>
        <authorList>
            <person name="Choi Y.-J."/>
        </authorList>
    </citation>
    <scope>NUCLEOTIDE SEQUENCE [LARGE SCALE GENOMIC DNA]</scope>
    <source>
        <strain evidence="2">Uganda_cow_1</strain>
    </source>
</reference>
<accession>A0A504WT01</accession>
<feature type="region of interest" description="Disordered" evidence="1">
    <location>
        <begin position="37"/>
        <end position="104"/>
    </location>
</feature>
<sequence length="104" mass="11541">MSASTDDTLPMAPFSQRYTVRRRYVVIRYHIPFRIPVPSSSDDGSVEIPASQRIRRDSPIQPPDSPGDIMALGHSSPSPPILKPQRRPTEDAMLSKVAGPRYVA</sequence>
<dbReference type="Proteomes" id="UP000316759">
    <property type="component" value="Unassembled WGS sequence"/>
</dbReference>
<proteinExistence type="predicted"/>